<evidence type="ECO:0000313" key="3">
    <source>
        <dbReference type="Proteomes" id="UP000265520"/>
    </source>
</evidence>
<feature type="non-terminal residue" evidence="2">
    <location>
        <position position="59"/>
    </location>
</feature>
<dbReference type="AlphaFoldDB" id="A0A392SB96"/>
<accession>A0A392SB96</accession>
<proteinExistence type="predicted"/>
<feature type="region of interest" description="Disordered" evidence="1">
    <location>
        <begin position="1"/>
        <end position="20"/>
    </location>
</feature>
<keyword evidence="3" id="KW-1185">Reference proteome</keyword>
<name>A0A392SB96_9FABA</name>
<reference evidence="2 3" key="1">
    <citation type="journal article" date="2018" name="Front. Plant Sci.">
        <title>Red Clover (Trifolium pratense) and Zigzag Clover (T. medium) - A Picture of Genomic Similarities and Differences.</title>
        <authorList>
            <person name="Dluhosova J."/>
            <person name="Istvanek J."/>
            <person name="Nedelnik J."/>
            <person name="Repkova J."/>
        </authorList>
    </citation>
    <scope>NUCLEOTIDE SEQUENCE [LARGE SCALE GENOMIC DNA]</scope>
    <source>
        <strain evidence="3">cv. 10/8</strain>
        <tissue evidence="2">Leaf</tissue>
    </source>
</reference>
<dbReference type="EMBL" id="LXQA010340217">
    <property type="protein sequence ID" value="MCI45155.1"/>
    <property type="molecule type" value="Genomic_DNA"/>
</dbReference>
<evidence type="ECO:0000313" key="2">
    <source>
        <dbReference type="EMBL" id="MCI45155.1"/>
    </source>
</evidence>
<organism evidence="2 3">
    <name type="scientific">Trifolium medium</name>
    <dbReference type="NCBI Taxonomy" id="97028"/>
    <lineage>
        <taxon>Eukaryota</taxon>
        <taxon>Viridiplantae</taxon>
        <taxon>Streptophyta</taxon>
        <taxon>Embryophyta</taxon>
        <taxon>Tracheophyta</taxon>
        <taxon>Spermatophyta</taxon>
        <taxon>Magnoliopsida</taxon>
        <taxon>eudicotyledons</taxon>
        <taxon>Gunneridae</taxon>
        <taxon>Pentapetalae</taxon>
        <taxon>rosids</taxon>
        <taxon>fabids</taxon>
        <taxon>Fabales</taxon>
        <taxon>Fabaceae</taxon>
        <taxon>Papilionoideae</taxon>
        <taxon>50 kb inversion clade</taxon>
        <taxon>NPAAA clade</taxon>
        <taxon>Hologalegina</taxon>
        <taxon>IRL clade</taxon>
        <taxon>Trifolieae</taxon>
        <taxon>Trifolium</taxon>
    </lineage>
</organism>
<evidence type="ECO:0000256" key="1">
    <source>
        <dbReference type="SAM" id="MobiDB-lite"/>
    </source>
</evidence>
<comment type="caution">
    <text evidence="2">The sequence shown here is derived from an EMBL/GenBank/DDBJ whole genome shotgun (WGS) entry which is preliminary data.</text>
</comment>
<sequence length="59" mass="6395">MLLNNSHSGRNLKLDGSSATSTRDFTMNQVKQAMAGVYAITRDNLCQLVLLGVNENVPS</sequence>
<dbReference type="Proteomes" id="UP000265520">
    <property type="component" value="Unassembled WGS sequence"/>
</dbReference>
<protein>
    <submittedName>
        <fullName evidence="2">Uncharacterized protein</fullName>
    </submittedName>
</protein>